<evidence type="ECO:0000259" key="3">
    <source>
        <dbReference type="Pfam" id="PF01967"/>
    </source>
</evidence>
<dbReference type="InterPro" id="IPR002820">
    <property type="entry name" value="Mopterin_CF_biosynth-C_dom"/>
</dbReference>
<dbReference type="InterPro" id="IPR036522">
    <property type="entry name" value="MoaC_sf"/>
</dbReference>
<dbReference type="GO" id="GO:0006777">
    <property type="term" value="P:Mo-molybdopterin cofactor biosynthetic process"/>
    <property type="evidence" value="ECO:0007669"/>
    <property type="project" value="UniProtKB-KW"/>
</dbReference>
<dbReference type="GO" id="GO:0061798">
    <property type="term" value="F:GTP 3',8'-cyclase activity"/>
    <property type="evidence" value="ECO:0007669"/>
    <property type="project" value="TreeGrafter"/>
</dbReference>
<dbReference type="Pfam" id="PF01967">
    <property type="entry name" value="MoaC"/>
    <property type="match status" value="1"/>
</dbReference>
<dbReference type="InterPro" id="IPR023045">
    <property type="entry name" value="MoaC"/>
</dbReference>
<dbReference type="GO" id="GO:0061799">
    <property type="term" value="F:cyclic pyranopterin monophosphate synthase activity"/>
    <property type="evidence" value="ECO:0007669"/>
    <property type="project" value="TreeGrafter"/>
</dbReference>
<protein>
    <recommendedName>
        <fullName evidence="3">Molybdopterin cofactor biosynthesis C (MoaC) domain-containing protein</fullName>
    </recommendedName>
</protein>
<reference evidence="4" key="1">
    <citation type="submission" date="2015-04" db="EMBL/GenBank/DDBJ databases">
        <title>The genome sequence of the plant pathogenic Rhizarian Plasmodiophora brassicae reveals insights in its biotrophic life cycle and the origin of chitin synthesis.</title>
        <authorList>
            <person name="Schwelm A."/>
            <person name="Fogelqvist J."/>
            <person name="Knaust A."/>
            <person name="Julke S."/>
            <person name="Lilja T."/>
            <person name="Dhandapani V."/>
            <person name="Bonilla-Rosso G."/>
            <person name="Karlsson M."/>
            <person name="Shevchenko A."/>
            <person name="Choi S.R."/>
            <person name="Kim H.G."/>
            <person name="Park J.Y."/>
            <person name="Lim Y.P."/>
            <person name="Ludwig-Muller J."/>
            <person name="Dixelius C."/>
        </authorList>
    </citation>
    <scope>NUCLEOTIDE SEQUENCE</scope>
    <source>
        <tissue evidence="4">Potato root galls</tissue>
    </source>
</reference>
<name>A0A0H5RAJ3_9EUKA</name>
<organism evidence="4">
    <name type="scientific">Spongospora subterranea</name>
    <dbReference type="NCBI Taxonomy" id="70186"/>
    <lineage>
        <taxon>Eukaryota</taxon>
        <taxon>Sar</taxon>
        <taxon>Rhizaria</taxon>
        <taxon>Endomyxa</taxon>
        <taxon>Phytomyxea</taxon>
        <taxon>Plasmodiophorida</taxon>
        <taxon>Plasmodiophoridae</taxon>
        <taxon>Spongospora</taxon>
    </lineage>
</organism>
<evidence type="ECO:0000313" key="4">
    <source>
        <dbReference type="EMBL" id="CRZ10791.1"/>
    </source>
</evidence>
<dbReference type="Gene3D" id="3.30.70.640">
    <property type="entry name" value="Molybdopterin cofactor biosynthesis C (MoaC) domain"/>
    <property type="match status" value="1"/>
</dbReference>
<dbReference type="InterPro" id="IPR050105">
    <property type="entry name" value="MoCo_biosynth_MoaA/MoaC"/>
</dbReference>
<comment type="pathway">
    <text evidence="1">Cofactor biosynthesis; molybdopterin biosynthesis.</text>
</comment>
<dbReference type="SUPFAM" id="SSF55040">
    <property type="entry name" value="Molybdenum cofactor biosynthesis protein C, MoaC"/>
    <property type="match status" value="1"/>
</dbReference>
<dbReference type="UniPathway" id="UPA00344"/>
<evidence type="ECO:0000256" key="1">
    <source>
        <dbReference type="ARBA" id="ARBA00005046"/>
    </source>
</evidence>
<accession>A0A0H5RAJ3</accession>
<feature type="domain" description="Molybdopterin cofactor biosynthesis C (MoaC)" evidence="3">
    <location>
        <begin position="42"/>
        <end position="177"/>
    </location>
</feature>
<keyword evidence="2" id="KW-0501">Molybdenum cofactor biosynthesis</keyword>
<dbReference type="EMBL" id="HACM01010349">
    <property type="protein sequence ID" value="CRZ10791.1"/>
    <property type="molecule type" value="Transcribed_RNA"/>
</dbReference>
<dbReference type="NCBIfam" id="NF006870">
    <property type="entry name" value="PRK09364.1"/>
    <property type="match status" value="1"/>
</dbReference>
<proteinExistence type="predicted"/>
<dbReference type="PANTHER" id="PTHR22960:SF0">
    <property type="entry name" value="MOLYBDENUM COFACTOR BIOSYNTHESIS PROTEIN 1"/>
    <property type="match status" value="1"/>
</dbReference>
<dbReference type="NCBIfam" id="TIGR00581">
    <property type="entry name" value="moaC"/>
    <property type="match status" value="1"/>
</dbReference>
<dbReference type="AlphaFoldDB" id="A0A0H5RAJ3"/>
<dbReference type="PANTHER" id="PTHR22960">
    <property type="entry name" value="MOLYBDOPTERIN COFACTOR SYNTHESIS PROTEIN A"/>
    <property type="match status" value="1"/>
</dbReference>
<evidence type="ECO:0000256" key="2">
    <source>
        <dbReference type="ARBA" id="ARBA00023150"/>
    </source>
</evidence>
<sequence length="190" mass="21072">MQLSLSNQGLYGLQRLVLISRHGMRHFSPFSHINMKKNQPNMVDIGAKDRSFRVAMASCTITLPDAVLEQLKLDENEIHSPKGPVFATAIVAGTMAAKRTSDLIPFCHSLPLESCKIDIIPNMKDLIVQCTVKTYYKTGVEMEALTGASITALCIYDMCKSISSELIIKDTRLCYKRTSTHPATDPLTTH</sequence>